<evidence type="ECO:0000313" key="2">
    <source>
        <dbReference type="RefSeq" id="XP_075086094.1"/>
    </source>
</evidence>
<gene>
    <name evidence="2" type="primary">LOC142168834</name>
</gene>
<reference evidence="2" key="2">
    <citation type="submission" date="2025-08" db="UniProtKB">
        <authorList>
            <consortium name="RefSeq"/>
        </authorList>
    </citation>
    <scope>IDENTIFICATION</scope>
    <source>
        <tissue evidence="2">Leaf</tissue>
    </source>
</reference>
<protein>
    <submittedName>
        <fullName evidence="2">Uncharacterized protein LOC142168834</fullName>
    </submittedName>
</protein>
<keyword evidence="1" id="KW-1185">Reference proteome</keyword>
<reference evidence="1" key="1">
    <citation type="journal article" date="2014" name="Nat. Commun.">
        <title>The tobacco genome sequence and its comparison with those of tomato and potato.</title>
        <authorList>
            <person name="Sierro N."/>
            <person name="Battey J.N."/>
            <person name="Ouadi S."/>
            <person name="Bakaher N."/>
            <person name="Bovet L."/>
            <person name="Willig A."/>
            <person name="Goepfert S."/>
            <person name="Peitsch M.C."/>
            <person name="Ivanov N.V."/>
        </authorList>
    </citation>
    <scope>NUCLEOTIDE SEQUENCE [LARGE SCALE GENOMIC DNA]</scope>
</reference>
<dbReference type="RefSeq" id="XP_075086094.1">
    <property type="nucleotide sequence ID" value="XM_075229993.1"/>
</dbReference>
<organism evidence="1 2">
    <name type="scientific">Nicotiana tabacum</name>
    <name type="common">Common tobacco</name>
    <dbReference type="NCBI Taxonomy" id="4097"/>
    <lineage>
        <taxon>Eukaryota</taxon>
        <taxon>Viridiplantae</taxon>
        <taxon>Streptophyta</taxon>
        <taxon>Embryophyta</taxon>
        <taxon>Tracheophyta</taxon>
        <taxon>Spermatophyta</taxon>
        <taxon>Magnoliopsida</taxon>
        <taxon>eudicotyledons</taxon>
        <taxon>Gunneridae</taxon>
        <taxon>Pentapetalae</taxon>
        <taxon>asterids</taxon>
        <taxon>lamiids</taxon>
        <taxon>Solanales</taxon>
        <taxon>Solanaceae</taxon>
        <taxon>Nicotianoideae</taxon>
        <taxon>Nicotianeae</taxon>
        <taxon>Nicotiana</taxon>
    </lineage>
</organism>
<accession>A0AC58SM97</accession>
<proteinExistence type="predicted"/>
<name>A0AC58SM97_TOBAC</name>
<sequence length="739" mass="82229">MSTTSYANSEGIVEFIVDSSHPFYVHPSYSPSSQLVTIPFNGTGFVYWRSSMLTSLSAKNKLGLITGKIAQPQTDSPYYPFWERCDDMVWQDINDKYGQSNGSRYIQIQREISASSHGASDITSYFTKMRSLWDELTSAYIGPTCSCGALPKFIEDQHMFQFISGLNDSYSTVKSSILLMSLLPSISKAYSLLQQDESQKEVKSTPHGFSGDSAASFSYCKKPGHTVDKFYRPHGFPTEFKFTKNKRVATCAQVDEPNADILAGPTNSSDSAAFGLSKEQYQHLVTLLQQAQVSPNCIQPSSSEEQFGFANFAVPSFQFNLISVHQLLSQLKCIAIFTSFYGFLQVPSLKRPMKIGKAARGLYFLLLNMPTHSDFVYDVPSVLAVPPVSTILPVLSDNAFELGGSSEASVFFNENGILHRTTVPHIPQQNGVVERKYKHLLETSRALLFQSKLPTKYWGDCVLTATYIINRLPSSVLNNSSPYENLHGVSPTYDHRKSFGCLCFATTPKPRRDKFQSRAIACVFLGYPCGKKGYRLLNLFNHSIFFSRDVVFHGHIFPYFSSFSPSNFPHSPIDHVTPSPPVLFLSTPTSASSHSPSLHSAPAPISPFSSSAHPCPSPSTPLPPCLSSHVFSTSTPPIKKSTRVSHQPTYLKDYICSSASFLSVSDNSKVSAVALHLHEPQFYQQAASHPAWQEARLKEFQAFEANNTWDIIPLPPHKKPIPCKWVYKIKQKFDGSIER</sequence>
<evidence type="ECO:0000313" key="1">
    <source>
        <dbReference type="Proteomes" id="UP000790787"/>
    </source>
</evidence>
<dbReference type="Proteomes" id="UP000790787">
    <property type="component" value="Chromosome 14"/>
</dbReference>